<evidence type="ECO:0000313" key="4">
    <source>
        <dbReference type="Proteomes" id="UP000258707"/>
    </source>
</evidence>
<evidence type="ECO:0000313" key="3">
    <source>
        <dbReference type="Proteomes" id="UP000258613"/>
    </source>
</evidence>
<dbReference type="Proteomes" id="UP000258613">
    <property type="component" value="Chromosome"/>
</dbReference>
<protein>
    <recommendedName>
        <fullName evidence="5">Transcriptional regulator, ArsR family</fullName>
    </recommendedName>
</protein>
<evidence type="ECO:0008006" key="5">
    <source>
        <dbReference type="Google" id="ProtNLM"/>
    </source>
</evidence>
<gene>
    <name evidence="1" type="ORF">AArc1_0723</name>
    <name evidence="2" type="ORF">AArcMg_2979</name>
</gene>
<evidence type="ECO:0000313" key="1">
    <source>
        <dbReference type="EMBL" id="AXR77066.1"/>
    </source>
</evidence>
<dbReference type="OrthoDB" id="247722at2157"/>
<sequence length="130" mass="14918">MVFSRYENGTDVIERWDRVFEAVAAEPRRQLIVSLLDREPDQSVRLPESAVNPNVPIAPERLERELKHCHLPLLADGGYIEWESDPFVASRGSRFEEVAVVFETLHSFAADVPDQLVLGCQRLERERQFG</sequence>
<reference evidence="4" key="1">
    <citation type="submission" date="2017-10" db="EMBL/GenBank/DDBJ databases">
        <title>Phenotypic and genomic properties of facultatively anaerobic sulfur-reducing natronoarchaea from hypersaline soda lakes.</title>
        <authorList>
            <person name="Sorokin D.Y."/>
            <person name="Kublanov I.V."/>
            <person name="Roman P."/>
            <person name="Sinninghe Damste J.S."/>
            <person name="Golyshin P.N."/>
            <person name="Rojo D."/>
            <person name="Ciordia S."/>
            <person name="Mena Md.C."/>
            <person name="Ferrer M."/>
            <person name="Messina E."/>
            <person name="Smedile F."/>
            <person name="La Spada G."/>
            <person name="La Cono V."/>
            <person name="Yakimov M.M."/>
        </authorList>
    </citation>
    <scope>NUCLEOTIDE SEQUENCE [LARGE SCALE GENOMIC DNA]</scope>
    <source>
        <strain evidence="4">AArc1</strain>
    </source>
</reference>
<accession>A0A346PTX2</accession>
<accession>A0A346PC21</accession>
<dbReference type="EMBL" id="CP027033">
    <property type="protein sequence ID" value="AXR82967.1"/>
    <property type="molecule type" value="Genomic_DNA"/>
</dbReference>
<proteinExistence type="predicted"/>
<dbReference type="KEGG" id="nan:AArc1_0723"/>
<dbReference type="KEGG" id="nag:AArcMg_2979"/>
<dbReference type="GeneID" id="37643474"/>
<reference evidence="3" key="2">
    <citation type="submission" date="2018-02" db="EMBL/GenBank/DDBJ databases">
        <title>Phenotypic and genomic properties of facultatively anaerobic sulfur-reducing natronoarchaea from hypersaline soda lakes.</title>
        <authorList>
            <person name="Sorokin D.Y."/>
            <person name="Kublanov I.V."/>
            <person name="Roman P."/>
            <person name="Sinninghe Damste J.S."/>
            <person name="Golyshin P.N."/>
            <person name="Rojo D."/>
            <person name="Ciordia S."/>
            <person name="Mena M.D.C."/>
            <person name="Ferrer M."/>
            <person name="Messina E."/>
            <person name="Smedile F."/>
            <person name="La Spada G."/>
            <person name="La Cono V."/>
            <person name="Yakimov M.M."/>
        </authorList>
    </citation>
    <scope>NUCLEOTIDE SEQUENCE [LARGE SCALE GENOMIC DNA]</scope>
    <source>
        <strain evidence="3">AArc-Mg</strain>
    </source>
</reference>
<name>A0A346PC21_9EURY</name>
<keyword evidence="3" id="KW-1185">Reference proteome</keyword>
<dbReference type="EMBL" id="CP024047">
    <property type="protein sequence ID" value="AXR77066.1"/>
    <property type="molecule type" value="Genomic_DNA"/>
</dbReference>
<organism evidence="1 4">
    <name type="scientific">Natrarchaeobaculum sulfurireducens</name>
    <dbReference type="NCBI Taxonomy" id="2044521"/>
    <lineage>
        <taxon>Archaea</taxon>
        <taxon>Methanobacteriati</taxon>
        <taxon>Methanobacteriota</taxon>
        <taxon>Stenosarchaea group</taxon>
        <taxon>Halobacteria</taxon>
        <taxon>Halobacteriales</taxon>
        <taxon>Natrialbaceae</taxon>
        <taxon>Natrarchaeobaculum</taxon>
    </lineage>
</organism>
<reference evidence="1" key="3">
    <citation type="journal article" date="2019" name="Int. J. Syst. Evol. Microbiol.">
        <title>Natronolimnobius sulfurireducens sp. nov. and Halalkaliarchaeum desulfuricum gen. nov., sp. nov., the first sulfur-respiring alkaliphilic haloarchaea from hypersaline alkaline lakes.</title>
        <authorList>
            <person name="Sorokin D.Y."/>
            <person name="Yakimov M."/>
            <person name="Messina E."/>
            <person name="Merkel A.Y."/>
            <person name="Bale N.J."/>
            <person name="Sinninghe Damste J.S."/>
        </authorList>
    </citation>
    <scope>NUCLEOTIDE SEQUENCE</scope>
    <source>
        <strain evidence="2">AArc-Mg</strain>
        <strain evidence="1">AArc1</strain>
    </source>
</reference>
<dbReference type="RefSeq" id="WP_117363278.1">
    <property type="nucleotide sequence ID" value="NZ_CP024047.1"/>
</dbReference>
<evidence type="ECO:0000313" key="2">
    <source>
        <dbReference type="EMBL" id="AXR82967.1"/>
    </source>
</evidence>
<dbReference type="Proteomes" id="UP000258707">
    <property type="component" value="Chromosome"/>
</dbReference>
<dbReference type="AlphaFoldDB" id="A0A346PC21"/>